<reference evidence="5" key="2">
    <citation type="submission" date="2020-09" db="EMBL/GenBank/DDBJ databases">
        <authorList>
            <person name="Sun Q."/>
            <person name="Zhou Y."/>
        </authorList>
    </citation>
    <scope>NUCLEOTIDE SEQUENCE</scope>
    <source>
        <strain evidence="5">CGMCC 1.12777</strain>
    </source>
</reference>
<sequence>MKLTISHNIPYRTKQEYVYQVLRKAIMMCELHPGEKLVISEIASQLDTSAIPVREALKILHTEDLITYNAHVGAIVAPITKDSVVETFAIKEGLEGVATRIATEKITEKEIGKLQRKLANMDLILEQRDYGKWGQLNAEFHQSIVNLTLMPTLNIMHTKVLDKWDRIHRYFFSEILIDRHDESQSEHYEILEAIKDGKGEKAELLTKRHNQYALKEYMNFLNNE</sequence>
<dbReference type="SMART" id="SM00895">
    <property type="entry name" value="FCD"/>
    <property type="match status" value="1"/>
</dbReference>
<dbReference type="PROSITE" id="PS50949">
    <property type="entry name" value="HTH_GNTR"/>
    <property type="match status" value="1"/>
</dbReference>
<gene>
    <name evidence="5" type="ORF">GCM10007096_32510</name>
</gene>
<evidence type="ECO:0000256" key="3">
    <source>
        <dbReference type="ARBA" id="ARBA00023163"/>
    </source>
</evidence>
<dbReference type="Proteomes" id="UP000656813">
    <property type="component" value="Unassembled WGS sequence"/>
</dbReference>
<dbReference type="GO" id="GO:0003700">
    <property type="term" value="F:DNA-binding transcription factor activity"/>
    <property type="evidence" value="ECO:0007669"/>
    <property type="project" value="InterPro"/>
</dbReference>
<dbReference type="AlphaFoldDB" id="A0A8J2ZY53"/>
<dbReference type="InterPro" id="IPR036388">
    <property type="entry name" value="WH-like_DNA-bd_sf"/>
</dbReference>
<feature type="domain" description="HTH gntR-type" evidence="4">
    <location>
        <begin position="12"/>
        <end position="79"/>
    </location>
</feature>
<keyword evidence="1" id="KW-0805">Transcription regulation</keyword>
<evidence type="ECO:0000256" key="1">
    <source>
        <dbReference type="ARBA" id="ARBA00023015"/>
    </source>
</evidence>
<evidence type="ECO:0000313" key="5">
    <source>
        <dbReference type="EMBL" id="GGH85946.1"/>
    </source>
</evidence>
<dbReference type="InterPro" id="IPR036390">
    <property type="entry name" value="WH_DNA-bd_sf"/>
</dbReference>
<dbReference type="Pfam" id="PF07729">
    <property type="entry name" value="FCD"/>
    <property type="match status" value="1"/>
</dbReference>
<dbReference type="InterPro" id="IPR008920">
    <property type="entry name" value="TF_FadR/GntR_C"/>
</dbReference>
<name>A0A8J2ZY53_9BACL</name>
<keyword evidence="2" id="KW-0238">DNA-binding</keyword>
<dbReference type="Pfam" id="PF00392">
    <property type="entry name" value="GntR"/>
    <property type="match status" value="1"/>
</dbReference>
<evidence type="ECO:0000313" key="6">
    <source>
        <dbReference type="Proteomes" id="UP000656813"/>
    </source>
</evidence>
<accession>A0A8J2ZY53</accession>
<dbReference type="SUPFAM" id="SSF46785">
    <property type="entry name" value="Winged helix' DNA-binding domain"/>
    <property type="match status" value="1"/>
</dbReference>
<dbReference type="InterPro" id="IPR011711">
    <property type="entry name" value="GntR_C"/>
</dbReference>
<comment type="caution">
    <text evidence="5">The sequence shown here is derived from an EMBL/GenBank/DDBJ whole genome shotgun (WGS) entry which is preliminary data.</text>
</comment>
<evidence type="ECO:0000259" key="4">
    <source>
        <dbReference type="PROSITE" id="PS50949"/>
    </source>
</evidence>
<organism evidence="5 6">
    <name type="scientific">Pullulanibacillus pueri</name>
    <dbReference type="NCBI Taxonomy" id="1437324"/>
    <lineage>
        <taxon>Bacteria</taxon>
        <taxon>Bacillati</taxon>
        <taxon>Bacillota</taxon>
        <taxon>Bacilli</taxon>
        <taxon>Bacillales</taxon>
        <taxon>Sporolactobacillaceae</taxon>
        <taxon>Pullulanibacillus</taxon>
    </lineage>
</organism>
<dbReference type="SMART" id="SM00345">
    <property type="entry name" value="HTH_GNTR"/>
    <property type="match status" value="1"/>
</dbReference>
<keyword evidence="6" id="KW-1185">Reference proteome</keyword>
<proteinExistence type="predicted"/>
<dbReference type="GO" id="GO:0003677">
    <property type="term" value="F:DNA binding"/>
    <property type="evidence" value="ECO:0007669"/>
    <property type="project" value="UniProtKB-KW"/>
</dbReference>
<dbReference type="Gene3D" id="1.10.10.10">
    <property type="entry name" value="Winged helix-like DNA-binding domain superfamily/Winged helix DNA-binding domain"/>
    <property type="match status" value="1"/>
</dbReference>
<dbReference type="EMBL" id="BMFV01000029">
    <property type="protein sequence ID" value="GGH85946.1"/>
    <property type="molecule type" value="Genomic_DNA"/>
</dbReference>
<protein>
    <submittedName>
        <fullName evidence="5">GntR family transcriptional regulator</fullName>
    </submittedName>
</protein>
<dbReference type="Gene3D" id="1.20.120.530">
    <property type="entry name" value="GntR ligand-binding domain-like"/>
    <property type="match status" value="1"/>
</dbReference>
<dbReference type="RefSeq" id="WP_188498441.1">
    <property type="nucleotide sequence ID" value="NZ_BMFV01000029.1"/>
</dbReference>
<keyword evidence="3" id="KW-0804">Transcription</keyword>
<evidence type="ECO:0000256" key="2">
    <source>
        <dbReference type="ARBA" id="ARBA00023125"/>
    </source>
</evidence>
<dbReference type="PANTHER" id="PTHR43537:SF45">
    <property type="entry name" value="GNTR FAMILY REGULATORY PROTEIN"/>
    <property type="match status" value="1"/>
</dbReference>
<dbReference type="PANTHER" id="PTHR43537">
    <property type="entry name" value="TRANSCRIPTIONAL REGULATOR, GNTR FAMILY"/>
    <property type="match status" value="1"/>
</dbReference>
<dbReference type="SUPFAM" id="SSF48008">
    <property type="entry name" value="GntR ligand-binding domain-like"/>
    <property type="match status" value="1"/>
</dbReference>
<reference evidence="5" key="1">
    <citation type="journal article" date="2014" name="Int. J. Syst. Evol. Microbiol.">
        <title>Complete genome sequence of Corynebacterium casei LMG S-19264T (=DSM 44701T), isolated from a smear-ripened cheese.</title>
        <authorList>
            <consortium name="US DOE Joint Genome Institute (JGI-PGF)"/>
            <person name="Walter F."/>
            <person name="Albersmeier A."/>
            <person name="Kalinowski J."/>
            <person name="Ruckert C."/>
        </authorList>
    </citation>
    <scope>NUCLEOTIDE SEQUENCE</scope>
    <source>
        <strain evidence="5">CGMCC 1.12777</strain>
    </source>
</reference>
<dbReference type="InterPro" id="IPR000524">
    <property type="entry name" value="Tscrpt_reg_HTH_GntR"/>
</dbReference>